<keyword evidence="6" id="KW-0472">Membrane</keyword>
<feature type="transmembrane region" description="Helical" evidence="6">
    <location>
        <begin position="53"/>
        <end position="75"/>
    </location>
</feature>
<dbReference type="PANTHER" id="PTHR44196">
    <property type="entry name" value="DEHYDROGENASE/REDUCTASE SDR FAMILY MEMBER 7B"/>
    <property type="match status" value="1"/>
</dbReference>
<comment type="function">
    <text evidence="4">Putative oxidoreductase.</text>
</comment>
<dbReference type="SUPFAM" id="SSF51735">
    <property type="entry name" value="NAD(P)-binding Rossmann-fold domains"/>
    <property type="match status" value="1"/>
</dbReference>
<evidence type="ECO:0000313" key="8">
    <source>
        <dbReference type="Proteomes" id="UP000290288"/>
    </source>
</evidence>
<gene>
    <name evidence="7" type="ORF">EST38_g5633</name>
</gene>
<evidence type="ECO:0000256" key="1">
    <source>
        <dbReference type="ARBA" id="ARBA00006484"/>
    </source>
</evidence>
<evidence type="ECO:0000256" key="4">
    <source>
        <dbReference type="ARBA" id="ARBA00037096"/>
    </source>
</evidence>
<sequence length="358" mass="38658">MSAPNSKTDGNPVGGGNSKGTATPIPRADESQIVSVMALARKAPTLEYTFQNILVSIATVIFASLSLTLTVLVVLPLSVLRAIVQKCNSGVLTLIPPEECRKRGKVVLIVGASRGIGFEVLKQYVPEPNTTVIAVSKDADSLRNAITHLGDTPATVQMETLDIGANSSKEIAKLVNEWDEKYGPISHLYAISGISNHIKDSSPWNMEVTEKIIQVNVSGITALSMAMYERMKGRKYGKICIVGSVAGLYNPANMISYASTKSFINTFATSLRVLAAPHNVEVVTVEPGFIDTRMTKKMRQQGSTVPDVEFESAEEMARRMKAGMEKGGVGVVSWPTRQMVVMNALQGKTLDILNMLSR</sequence>
<dbReference type="AlphaFoldDB" id="A0A4Q2DJW3"/>
<dbReference type="InterPro" id="IPR036291">
    <property type="entry name" value="NAD(P)-bd_dom_sf"/>
</dbReference>
<dbReference type="STRING" id="2316362.A0A4Q2DJW3"/>
<dbReference type="OrthoDB" id="7289984at2759"/>
<dbReference type="InterPro" id="IPR020904">
    <property type="entry name" value="Sc_DH/Rdtase_CS"/>
</dbReference>
<keyword evidence="6" id="KW-1133">Transmembrane helix</keyword>
<keyword evidence="8" id="KW-1185">Reference proteome</keyword>
<reference evidence="7 8" key="1">
    <citation type="submission" date="2019-01" db="EMBL/GenBank/DDBJ databases">
        <title>Draft genome sequence of Psathyrella aberdarensis IHI B618.</title>
        <authorList>
            <person name="Buettner E."/>
            <person name="Kellner H."/>
        </authorList>
    </citation>
    <scope>NUCLEOTIDE SEQUENCE [LARGE SCALE GENOMIC DNA]</scope>
    <source>
        <strain evidence="7 8">IHI B618</strain>
    </source>
</reference>
<feature type="region of interest" description="Disordered" evidence="5">
    <location>
        <begin position="1"/>
        <end position="25"/>
    </location>
</feature>
<keyword evidence="3" id="KW-0560">Oxidoreductase</keyword>
<organism evidence="7 8">
    <name type="scientific">Candolleomyces aberdarensis</name>
    <dbReference type="NCBI Taxonomy" id="2316362"/>
    <lineage>
        <taxon>Eukaryota</taxon>
        <taxon>Fungi</taxon>
        <taxon>Dikarya</taxon>
        <taxon>Basidiomycota</taxon>
        <taxon>Agaricomycotina</taxon>
        <taxon>Agaricomycetes</taxon>
        <taxon>Agaricomycetidae</taxon>
        <taxon>Agaricales</taxon>
        <taxon>Agaricineae</taxon>
        <taxon>Psathyrellaceae</taxon>
        <taxon>Candolleomyces</taxon>
    </lineage>
</organism>
<dbReference type="PROSITE" id="PS00061">
    <property type="entry name" value="ADH_SHORT"/>
    <property type="match status" value="1"/>
</dbReference>
<protein>
    <submittedName>
        <fullName evidence="7">Uncharacterized protein</fullName>
    </submittedName>
</protein>
<dbReference type="PRINTS" id="PR00081">
    <property type="entry name" value="GDHRDH"/>
</dbReference>
<keyword evidence="2" id="KW-0521">NADP</keyword>
<accession>A0A4Q2DJW3</accession>
<dbReference type="GO" id="GO:0016020">
    <property type="term" value="C:membrane"/>
    <property type="evidence" value="ECO:0007669"/>
    <property type="project" value="TreeGrafter"/>
</dbReference>
<evidence type="ECO:0000256" key="5">
    <source>
        <dbReference type="SAM" id="MobiDB-lite"/>
    </source>
</evidence>
<dbReference type="PANTHER" id="PTHR44196:SF1">
    <property type="entry name" value="DEHYDROGENASE_REDUCTASE SDR FAMILY MEMBER 7B"/>
    <property type="match status" value="1"/>
</dbReference>
<keyword evidence="6" id="KW-0812">Transmembrane</keyword>
<name>A0A4Q2DJW3_9AGAR</name>
<dbReference type="CDD" id="cd05233">
    <property type="entry name" value="SDR_c"/>
    <property type="match status" value="1"/>
</dbReference>
<dbReference type="Gene3D" id="3.40.50.720">
    <property type="entry name" value="NAD(P)-binding Rossmann-like Domain"/>
    <property type="match status" value="1"/>
</dbReference>
<comment type="caution">
    <text evidence="7">The sequence shown here is derived from an EMBL/GenBank/DDBJ whole genome shotgun (WGS) entry which is preliminary data.</text>
</comment>
<evidence type="ECO:0000313" key="7">
    <source>
        <dbReference type="EMBL" id="RXW20223.1"/>
    </source>
</evidence>
<dbReference type="InterPro" id="IPR002347">
    <property type="entry name" value="SDR_fam"/>
</dbReference>
<dbReference type="EMBL" id="SDEE01000160">
    <property type="protein sequence ID" value="RXW20223.1"/>
    <property type="molecule type" value="Genomic_DNA"/>
</dbReference>
<dbReference type="GO" id="GO:0016491">
    <property type="term" value="F:oxidoreductase activity"/>
    <property type="evidence" value="ECO:0007669"/>
    <property type="project" value="UniProtKB-KW"/>
</dbReference>
<evidence type="ECO:0000256" key="3">
    <source>
        <dbReference type="ARBA" id="ARBA00023002"/>
    </source>
</evidence>
<proteinExistence type="inferred from homology"/>
<comment type="similarity">
    <text evidence="1">Belongs to the short-chain dehydrogenases/reductases (SDR) family.</text>
</comment>
<dbReference type="Proteomes" id="UP000290288">
    <property type="component" value="Unassembled WGS sequence"/>
</dbReference>
<dbReference type="Pfam" id="PF00106">
    <property type="entry name" value="adh_short"/>
    <property type="match status" value="1"/>
</dbReference>
<evidence type="ECO:0000256" key="6">
    <source>
        <dbReference type="SAM" id="Phobius"/>
    </source>
</evidence>
<evidence type="ECO:0000256" key="2">
    <source>
        <dbReference type="ARBA" id="ARBA00022857"/>
    </source>
</evidence>